<keyword evidence="2" id="KW-1185">Reference proteome</keyword>
<sequence length="103" mass="11445">MPQQQLLLAQWTLYHRCPGAGRSWRGWLSNSSDFSFGFSPCPRASVHKAVCVSDGRPPTSQEEDRMPPCQPPAVAVLKEARKDSSSTVSSFFYPGLLNVEDIF</sequence>
<accession>A0AAV3RT73</accession>
<dbReference type="AlphaFoldDB" id="A0AAV3RT73"/>
<evidence type="ECO:0000313" key="1">
    <source>
        <dbReference type="EMBL" id="GAA0184911.1"/>
    </source>
</evidence>
<dbReference type="EMBL" id="BAABME010012261">
    <property type="protein sequence ID" value="GAA0184911.1"/>
    <property type="molecule type" value="Genomic_DNA"/>
</dbReference>
<gene>
    <name evidence="1" type="ORF">LIER_32199</name>
</gene>
<dbReference type="Proteomes" id="UP001454036">
    <property type="component" value="Unassembled WGS sequence"/>
</dbReference>
<protein>
    <submittedName>
        <fullName evidence="1">Uncharacterized protein</fullName>
    </submittedName>
</protein>
<evidence type="ECO:0000313" key="2">
    <source>
        <dbReference type="Proteomes" id="UP001454036"/>
    </source>
</evidence>
<comment type="caution">
    <text evidence="1">The sequence shown here is derived from an EMBL/GenBank/DDBJ whole genome shotgun (WGS) entry which is preliminary data.</text>
</comment>
<proteinExistence type="predicted"/>
<reference evidence="1 2" key="1">
    <citation type="submission" date="2024-01" db="EMBL/GenBank/DDBJ databases">
        <title>The complete chloroplast genome sequence of Lithospermum erythrorhizon: insights into the phylogenetic relationship among Boraginaceae species and the maternal lineages of purple gromwells.</title>
        <authorList>
            <person name="Okada T."/>
            <person name="Watanabe K."/>
        </authorList>
    </citation>
    <scope>NUCLEOTIDE SEQUENCE [LARGE SCALE GENOMIC DNA]</scope>
</reference>
<name>A0AAV3RT73_LITER</name>
<organism evidence="1 2">
    <name type="scientific">Lithospermum erythrorhizon</name>
    <name type="common">Purple gromwell</name>
    <name type="synonym">Lithospermum officinale var. erythrorhizon</name>
    <dbReference type="NCBI Taxonomy" id="34254"/>
    <lineage>
        <taxon>Eukaryota</taxon>
        <taxon>Viridiplantae</taxon>
        <taxon>Streptophyta</taxon>
        <taxon>Embryophyta</taxon>
        <taxon>Tracheophyta</taxon>
        <taxon>Spermatophyta</taxon>
        <taxon>Magnoliopsida</taxon>
        <taxon>eudicotyledons</taxon>
        <taxon>Gunneridae</taxon>
        <taxon>Pentapetalae</taxon>
        <taxon>asterids</taxon>
        <taxon>lamiids</taxon>
        <taxon>Boraginales</taxon>
        <taxon>Boraginaceae</taxon>
        <taxon>Boraginoideae</taxon>
        <taxon>Lithospermeae</taxon>
        <taxon>Lithospermum</taxon>
    </lineage>
</organism>